<dbReference type="PANTHER" id="PTHR35586">
    <property type="entry name" value="SLL1691 PROTEIN"/>
    <property type="match status" value="1"/>
</dbReference>
<dbReference type="EMBL" id="CP159837">
    <property type="protein sequence ID" value="XCM34859.1"/>
    <property type="molecule type" value="Genomic_DNA"/>
</dbReference>
<reference evidence="2" key="1">
    <citation type="submission" date="2024-07" db="EMBL/GenBank/DDBJ databases">
        <authorList>
            <person name="Kim Y.J."/>
            <person name="Jeong J.Y."/>
        </authorList>
    </citation>
    <scope>NUCLEOTIDE SEQUENCE</scope>
    <source>
        <strain evidence="2">GIHE-MW2</strain>
    </source>
</reference>
<dbReference type="InterPro" id="IPR025587">
    <property type="entry name" value="DUF4351"/>
</dbReference>
<name>A0AAU8J825_9CYAN</name>
<dbReference type="AlphaFoldDB" id="A0AAU8J825"/>
<gene>
    <name evidence="2" type="ORF">ABWT76_003502</name>
</gene>
<dbReference type="Pfam" id="PF14261">
    <property type="entry name" value="DUF4351"/>
    <property type="match status" value="1"/>
</dbReference>
<evidence type="ECO:0000313" key="2">
    <source>
        <dbReference type="EMBL" id="XCM34859.1"/>
    </source>
</evidence>
<dbReference type="InterPro" id="IPR022573">
    <property type="entry name" value="DUF2887"/>
</dbReference>
<protein>
    <submittedName>
        <fullName evidence="2">DUF2887 domain-containing protein</fullName>
    </submittedName>
</protein>
<proteinExistence type="predicted"/>
<evidence type="ECO:0000259" key="1">
    <source>
        <dbReference type="Pfam" id="PF14261"/>
    </source>
</evidence>
<accession>A0AAU8J825</accession>
<organism evidence="2">
    <name type="scientific">Planktothricoides raciborskii GIHE-MW2</name>
    <dbReference type="NCBI Taxonomy" id="2792601"/>
    <lineage>
        <taxon>Bacteria</taxon>
        <taxon>Bacillati</taxon>
        <taxon>Cyanobacteriota</taxon>
        <taxon>Cyanophyceae</taxon>
        <taxon>Oscillatoriophycideae</taxon>
        <taxon>Oscillatoriales</taxon>
        <taxon>Oscillatoriaceae</taxon>
        <taxon>Planktothricoides</taxon>
    </lineage>
</organism>
<dbReference type="PANTHER" id="PTHR35586:SF2">
    <property type="entry name" value="SLL1542 PROTEIN"/>
    <property type="match status" value="1"/>
</dbReference>
<sequence length="287" mass="32729">MKTDKLFYRIFLNQPSLISELLQGVPPDCEFDYSAPVVKEKEIRLDGLLTPISNDVSLPLVFLEAQMKTDTEFYGRYFAGIFVYLHQYKITRPWQGLLILRSRSLDLGPKIPYQGVLDSSVTRLYLEDLLSVEKLSPNLSLLKLVVMPKRKAAAIAKSILTRVQSQKDFEKYLDLVVGANGRSPLLVNKFDNLSIEEIRNMLDLREADVTQTRFYKEVIQIGRQEGEQIGEVNLIVRLLSRRFGALSPEQVSQIRSLSIPQLESLGEALLDFQSLGELDSWFQDNSL</sequence>
<dbReference type="RefSeq" id="WP_190878828.1">
    <property type="nucleotide sequence ID" value="NZ_CP159837.1"/>
</dbReference>
<dbReference type="Pfam" id="PF11103">
    <property type="entry name" value="DUF2887"/>
    <property type="match status" value="1"/>
</dbReference>
<feature type="domain" description="DUF4351" evidence="1">
    <location>
        <begin position="224"/>
        <end position="282"/>
    </location>
</feature>